<gene>
    <name evidence="1" type="ORF">LOAG_06751</name>
</gene>
<dbReference type="RefSeq" id="XP_003142335.1">
    <property type="nucleotide sequence ID" value="XM_003142287.1"/>
</dbReference>
<protein>
    <submittedName>
        <fullName evidence="1">Uncharacterized protein</fullName>
    </submittedName>
</protein>
<dbReference type="AlphaFoldDB" id="A0A1S0TX70"/>
<dbReference type="InParanoid" id="A0A1S0TX70"/>
<name>A0A1S0TX70_LOALO</name>
<accession>A0A1S0TX70</accession>
<sequence length="112" mass="13684">MTPKCTREREAPFDCKCERRITPKDFEVNSGPMNNGQKCGQIIANLSNKERLDEEWYYYYYHYCCGWWYHQTIYDTNWLLELLNVKEIVDLLHSITPNYCFNHYYYHYILSA</sequence>
<organism evidence="1">
    <name type="scientific">Loa loa</name>
    <name type="common">Eye worm</name>
    <name type="synonym">Filaria loa</name>
    <dbReference type="NCBI Taxonomy" id="7209"/>
    <lineage>
        <taxon>Eukaryota</taxon>
        <taxon>Metazoa</taxon>
        <taxon>Ecdysozoa</taxon>
        <taxon>Nematoda</taxon>
        <taxon>Chromadorea</taxon>
        <taxon>Rhabditida</taxon>
        <taxon>Spirurina</taxon>
        <taxon>Spiruromorpha</taxon>
        <taxon>Filarioidea</taxon>
        <taxon>Onchocercidae</taxon>
        <taxon>Loa</taxon>
    </lineage>
</organism>
<reference evidence="1" key="1">
    <citation type="submission" date="2012-04" db="EMBL/GenBank/DDBJ databases">
        <title>The Genome Sequence of Loa loa.</title>
        <authorList>
            <consortium name="The Broad Institute Genome Sequencing Platform"/>
            <consortium name="Broad Institute Genome Sequencing Center for Infectious Disease"/>
            <person name="Nutman T.B."/>
            <person name="Fink D.L."/>
            <person name="Russ C."/>
            <person name="Young S."/>
            <person name="Zeng Q."/>
            <person name="Gargeya S."/>
            <person name="Alvarado L."/>
            <person name="Berlin A."/>
            <person name="Chapman S.B."/>
            <person name="Chen Z."/>
            <person name="Freedman E."/>
            <person name="Gellesch M."/>
            <person name="Goldberg J."/>
            <person name="Griggs A."/>
            <person name="Gujja S."/>
            <person name="Heilman E.R."/>
            <person name="Heiman D."/>
            <person name="Howarth C."/>
            <person name="Mehta T."/>
            <person name="Neiman D."/>
            <person name="Pearson M."/>
            <person name="Roberts A."/>
            <person name="Saif S."/>
            <person name="Shea T."/>
            <person name="Shenoy N."/>
            <person name="Sisk P."/>
            <person name="Stolte C."/>
            <person name="Sykes S."/>
            <person name="White J."/>
            <person name="Yandava C."/>
            <person name="Haas B."/>
            <person name="Henn M.R."/>
            <person name="Nusbaum C."/>
            <person name="Birren B."/>
        </authorList>
    </citation>
    <scope>NUCLEOTIDE SEQUENCE [LARGE SCALE GENOMIC DNA]</scope>
</reference>
<dbReference type="EMBL" id="JH712171">
    <property type="protein sequence ID" value="EFO21736.1"/>
    <property type="molecule type" value="Genomic_DNA"/>
</dbReference>
<dbReference type="CTD" id="9944165"/>
<proteinExistence type="predicted"/>
<dbReference type="GeneID" id="9944165"/>
<evidence type="ECO:0000313" key="1">
    <source>
        <dbReference type="EMBL" id="EFO21736.1"/>
    </source>
</evidence>
<dbReference type="KEGG" id="loa:LOAG_06751"/>